<dbReference type="EC" id="1.13.12.3" evidence="3"/>
<gene>
    <name evidence="8" type="ORF">KK078_01510</name>
</gene>
<sequence>MTSTMVDILIIGAGAAGLTAARALSGGGRSVTVLEARERIGGRIHTLRTNFTVPVAEGGAEFMHGNLPLTTALMQEAGMPFYEGDGATWNVQHQRLQKGDIMPDGWDELNNKLRALKQDMSIGAFLRQYVGDEAHRALRENITRLVEGYDAADVDKASAFALREEWAAEENLTGYRPKQGYGPLMEFLQHKCTELGVVFHLKNNVTHIRYTPDYVEVATADGERYIGRKLVVTVPVAVLNAGTITFSPEPVQHLHALRRIETGGVIKFLIEFTGKFWERPQPTEGYVMPDLHFLFSDAYVPTWWTQNPAQSTLLSGWLSGPVTKHLRKGDHELLQEAFRSLAYIFNCTEVYLRQHIRNAKVFNWVTDPFARGAYAYKSVGNDEALKTIAVPVDDKLYFAGEAYYNGPEMGTVEAALASGNATAEKILKEKHL</sequence>
<evidence type="ECO:0000256" key="2">
    <source>
        <dbReference type="ARBA" id="ARBA00005833"/>
    </source>
</evidence>
<proteinExistence type="inferred from homology"/>
<comment type="similarity">
    <text evidence="2">Belongs to the tryptophan 2-monooxygenase family.</text>
</comment>
<dbReference type="SUPFAM" id="SSF51905">
    <property type="entry name" value="FAD/NAD(P)-binding domain"/>
    <property type="match status" value="1"/>
</dbReference>
<dbReference type="Pfam" id="PF01593">
    <property type="entry name" value="Amino_oxidase"/>
    <property type="match status" value="1"/>
</dbReference>
<evidence type="ECO:0000256" key="3">
    <source>
        <dbReference type="ARBA" id="ARBA00012535"/>
    </source>
</evidence>
<evidence type="ECO:0000259" key="7">
    <source>
        <dbReference type="Pfam" id="PF01593"/>
    </source>
</evidence>
<keyword evidence="5" id="KW-0073">Auxin biosynthesis</keyword>
<reference evidence="8 9" key="1">
    <citation type="submission" date="2021-05" db="EMBL/GenBank/DDBJ databases">
        <title>A Polyphasic approach of four new species of the genus Ohtaekwangia: Ohtaekwangia histidinii sp. nov., Ohtaekwangia cretensis sp. nov., Ohtaekwangia indiensis sp. nov., Ohtaekwangia reichenbachii sp. nov. from diverse environment.</title>
        <authorList>
            <person name="Octaviana S."/>
        </authorList>
    </citation>
    <scope>NUCLEOTIDE SEQUENCE [LARGE SCALE GENOMIC DNA]</scope>
    <source>
        <strain evidence="8 9">PWU37</strain>
    </source>
</reference>
<name>A0AAP2GGP2_9BACT</name>
<dbReference type="PANTHER" id="PTHR10742:SF410">
    <property type="entry name" value="LYSINE-SPECIFIC HISTONE DEMETHYLASE 2"/>
    <property type="match status" value="1"/>
</dbReference>
<dbReference type="AlphaFoldDB" id="A0AAP2GGP2"/>
<comment type="pathway">
    <text evidence="1">Plant hormone metabolism; auxin biosynthesis.</text>
</comment>
<dbReference type="PRINTS" id="PR00420">
    <property type="entry name" value="RNGMNOXGNASE"/>
</dbReference>
<dbReference type="InterPro" id="IPR036188">
    <property type="entry name" value="FAD/NAD-bd_sf"/>
</dbReference>
<dbReference type="GO" id="GO:0050361">
    <property type="term" value="F:tryptophan 2-monooxygenase activity"/>
    <property type="evidence" value="ECO:0007669"/>
    <property type="project" value="UniProtKB-EC"/>
</dbReference>
<evidence type="ECO:0000256" key="1">
    <source>
        <dbReference type="ARBA" id="ARBA00004814"/>
    </source>
</evidence>
<evidence type="ECO:0000256" key="4">
    <source>
        <dbReference type="ARBA" id="ARBA00017871"/>
    </source>
</evidence>
<dbReference type="SUPFAM" id="SSF54373">
    <property type="entry name" value="FAD-linked reductases, C-terminal domain"/>
    <property type="match status" value="1"/>
</dbReference>
<dbReference type="GO" id="GO:0009851">
    <property type="term" value="P:auxin biosynthetic process"/>
    <property type="evidence" value="ECO:0007669"/>
    <property type="project" value="UniProtKB-KW"/>
</dbReference>
<dbReference type="InterPro" id="IPR002937">
    <property type="entry name" value="Amino_oxidase"/>
</dbReference>
<evidence type="ECO:0000313" key="9">
    <source>
        <dbReference type="Proteomes" id="UP001319180"/>
    </source>
</evidence>
<dbReference type="Gene3D" id="3.50.50.60">
    <property type="entry name" value="FAD/NAD(P)-binding domain"/>
    <property type="match status" value="1"/>
</dbReference>
<protein>
    <recommendedName>
        <fullName evidence="4">Tryptophan 2-monooxygenase</fullName>
        <ecNumber evidence="3">1.13.12.3</ecNumber>
    </recommendedName>
</protein>
<evidence type="ECO:0000256" key="5">
    <source>
        <dbReference type="ARBA" id="ARBA00023070"/>
    </source>
</evidence>
<dbReference type="Proteomes" id="UP001319180">
    <property type="component" value="Unassembled WGS sequence"/>
</dbReference>
<keyword evidence="9" id="KW-1185">Reference proteome</keyword>
<dbReference type="PANTHER" id="PTHR10742">
    <property type="entry name" value="FLAVIN MONOAMINE OXIDASE"/>
    <property type="match status" value="1"/>
</dbReference>
<evidence type="ECO:0000256" key="6">
    <source>
        <dbReference type="ARBA" id="ARBA00047321"/>
    </source>
</evidence>
<feature type="domain" description="Amine oxidase" evidence="7">
    <location>
        <begin position="16"/>
        <end position="427"/>
    </location>
</feature>
<evidence type="ECO:0000313" key="8">
    <source>
        <dbReference type="EMBL" id="MBT1685208.1"/>
    </source>
</evidence>
<accession>A0AAP2GGP2</accession>
<dbReference type="InterPro" id="IPR050281">
    <property type="entry name" value="Flavin_monoamine_oxidase"/>
</dbReference>
<organism evidence="8 9">
    <name type="scientific">Dawidia soli</name>
    <dbReference type="NCBI Taxonomy" id="2782352"/>
    <lineage>
        <taxon>Bacteria</taxon>
        <taxon>Pseudomonadati</taxon>
        <taxon>Bacteroidota</taxon>
        <taxon>Cytophagia</taxon>
        <taxon>Cytophagales</taxon>
        <taxon>Chryseotaleaceae</taxon>
        <taxon>Dawidia</taxon>
    </lineage>
</organism>
<comment type="caution">
    <text evidence="8">The sequence shown here is derived from an EMBL/GenBank/DDBJ whole genome shotgun (WGS) entry which is preliminary data.</text>
</comment>
<dbReference type="EMBL" id="JAHESC010000002">
    <property type="protein sequence ID" value="MBT1685208.1"/>
    <property type="molecule type" value="Genomic_DNA"/>
</dbReference>
<comment type="catalytic activity">
    <reaction evidence="6">
        <text>L-tryptophan + O2 = indole-3-acetamide + CO2 + H2O</text>
        <dbReference type="Rhea" id="RHEA:16165"/>
        <dbReference type="ChEBI" id="CHEBI:15377"/>
        <dbReference type="ChEBI" id="CHEBI:15379"/>
        <dbReference type="ChEBI" id="CHEBI:16031"/>
        <dbReference type="ChEBI" id="CHEBI:16526"/>
        <dbReference type="ChEBI" id="CHEBI:57912"/>
        <dbReference type="EC" id="1.13.12.3"/>
    </reaction>
</comment>